<evidence type="ECO:0000313" key="3">
    <source>
        <dbReference type="Proteomes" id="UP000242243"/>
    </source>
</evidence>
<dbReference type="EMBL" id="BJWI01000002">
    <property type="protein sequence ID" value="GEM00837.1"/>
    <property type="molecule type" value="Genomic_DNA"/>
</dbReference>
<dbReference type="Proteomes" id="UP000242243">
    <property type="component" value="Unassembled WGS sequence"/>
</dbReference>
<evidence type="ECO:0000313" key="4">
    <source>
        <dbReference type="Proteomes" id="UP000321547"/>
    </source>
</evidence>
<dbReference type="OrthoDB" id="2167788at2"/>
<dbReference type="PANTHER" id="PTHR38448:SF1">
    <property type="entry name" value="YLBF FAMILY REGULATOR"/>
    <property type="match status" value="1"/>
</dbReference>
<dbReference type="Proteomes" id="UP000321547">
    <property type="component" value="Unassembled WGS sequence"/>
</dbReference>
<dbReference type="RefSeq" id="WP_089829619.1">
    <property type="nucleotide sequence ID" value="NZ_BJWI01000002.1"/>
</dbReference>
<dbReference type="Gene3D" id="1.20.1500.10">
    <property type="entry name" value="YheA/YmcA-like"/>
    <property type="match status" value="1"/>
</dbReference>
<dbReference type="SUPFAM" id="SSF158622">
    <property type="entry name" value="YheA/YmcA-like"/>
    <property type="match status" value="1"/>
</dbReference>
<dbReference type="InterPro" id="IPR016783">
    <property type="entry name" value="Biofilm_formation_YmcA"/>
</dbReference>
<gene>
    <name evidence="1" type="ORF">HHA03_03690</name>
    <name evidence="2" type="ORF">SAMN05421839_10255</name>
</gene>
<dbReference type="PANTHER" id="PTHR38448">
    <property type="entry name" value="REGULATORY PROTEIN YLBF-RELATED"/>
    <property type="match status" value="1"/>
</dbReference>
<keyword evidence="4" id="KW-1185">Reference proteome</keyword>
<accession>A0A1I5LGB6</accession>
<dbReference type="STRING" id="306540.SAMN05421839_10255"/>
<evidence type="ECO:0000313" key="1">
    <source>
        <dbReference type="EMBL" id="GEM00837.1"/>
    </source>
</evidence>
<dbReference type="EMBL" id="FOXC01000002">
    <property type="protein sequence ID" value="SFO96245.1"/>
    <property type="molecule type" value="Genomic_DNA"/>
</dbReference>
<proteinExistence type="predicted"/>
<dbReference type="Pfam" id="PF06133">
    <property type="entry name" value="Com_YlbF"/>
    <property type="match status" value="1"/>
</dbReference>
<dbReference type="AlphaFoldDB" id="A0A1I5LGB6"/>
<reference evidence="1 4" key="2">
    <citation type="submission" date="2019-07" db="EMBL/GenBank/DDBJ databases">
        <title>Whole genome shotgun sequence of Halolactibacillus halophilus NBRC 100868.</title>
        <authorList>
            <person name="Hosoyama A."/>
            <person name="Uohara A."/>
            <person name="Ohji S."/>
            <person name="Ichikawa N."/>
        </authorList>
    </citation>
    <scope>NUCLEOTIDE SEQUENCE [LARGE SCALE GENOMIC DNA]</scope>
    <source>
        <strain evidence="1 4">NBRC 100868</strain>
    </source>
</reference>
<reference evidence="2 3" key="1">
    <citation type="submission" date="2016-10" db="EMBL/GenBank/DDBJ databases">
        <authorList>
            <person name="de Groot N.N."/>
        </authorList>
    </citation>
    <scope>NUCLEOTIDE SEQUENCE [LARGE SCALE GENOMIC DNA]</scope>
    <source>
        <strain evidence="2 3">DSM 17073</strain>
    </source>
</reference>
<name>A0A1I5LGB6_9BACI</name>
<organism evidence="2 3">
    <name type="scientific">Halolactibacillus halophilus</name>
    <dbReference type="NCBI Taxonomy" id="306540"/>
    <lineage>
        <taxon>Bacteria</taxon>
        <taxon>Bacillati</taxon>
        <taxon>Bacillota</taxon>
        <taxon>Bacilli</taxon>
        <taxon>Bacillales</taxon>
        <taxon>Bacillaceae</taxon>
        <taxon>Halolactibacillus</taxon>
    </lineage>
</organism>
<dbReference type="InterPro" id="IPR052767">
    <property type="entry name" value="Bact_com_dev_regulator"/>
</dbReference>
<dbReference type="InterPro" id="IPR010368">
    <property type="entry name" value="Com_YlbF"/>
</dbReference>
<dbReference type="PIRSF" id="PIRSF021287">
    <property type="entry name" value="Biofilm_formation_YmcA"/>
    <property type="match status" value="1"/>
</dbReference>
<dbReference type="InterPro" id="IPR023378">
    <property type="entry name" value="YheA/YmcA-like_dom_sf"/>
</dbReference>
<evidence type="ECO:0000313" key="2">
    <source>
        <dbReference type="EMBL" id="SFO96245.1"/>
    </source>
</evidence>
<protein>
    <submittedName>
        <fullName evidence="2">Cell fate regulator YmcA, YheA/YmcA/DUF963 family (Controls sporulation, competence, biofilm development)</fullName>
    </submittedName>
</protein>
<sequence length="124" mass="14027">MHYTDEDILAYTNGVAGKLGNLDDVQRFKAVKQTLDGHEKVKQQINQIKQLQKQAVNLQAYGKTEAAKLIDQDIDEIQQQIDALPIVEEFKQTQVDVNAILQSLISEINQQMSDEMDKSTPLDN</sequence>